<dbReference type="Pfam" id="PF03886">
    <property type="entry name" value="ABC_trans_aux"/>
    <property type="match status" value="1"/>
</dbReference>
<proteinExistence type="predicted"/>
<dbReference type="EMBL" id="JABFUC010000003">
    <property type="protein sequence ID" value="MCG6657188.1"/>
    <property type="molecule type" value="Genomic_DNA"/>
</dbReference>
<keyword evidence="3" id="KW-1185">Reference proteome</keyword>
<dbReference type="InterPro" id="IPR005586">
    <property type="entry name" value="ABC_trans_aux"/>
</dbReference>
<dbReference type="SUPFAM" id="SSF159594">
    <property type="entry name" value="XCC0632-like"/>
    <property type="match status" value="1"/>
</dbReference>
<name>A0ABS9P5Z8_9GAMM</name>
<dbReference type="Gene3D" id="3.40.50.10610">
    <property type="entry name" value="ABC-type transport auxiliary lipoprotein component"/>
    <property type="match status" value="1"/>
</dbReference>
<feature type="domain" description="ABC-type transport auxiliary lipoprotein component" evidence="1">
    <location>
        <begin position="31"/>
        <end position="192"/>
    </location>
</feature>
<evidence type="ECO:0000259" key="1">
    <source>
        <dbReference type="Pfam" id="PF03886"/>
    </source>
</evidence>
<accession>A0ABS9P5Z8</accession>
<sequence length="204" mass="22284">MRHLTIASLLLAVSLLGACTLVPTREPSSLYALPAEPLAEGTAVGTAPEMTLHLATPQAGRLLDSARIVVLPEPHRPSVYQGARWTDDAPVLLRDRLLDGFREDGRLSRLTHGESSLPSDLTLVSDLRAFQSEYINDLPDAVVTIDVRLVDSRSRRLLASQRFSQRQAAATTEIGDVVAALGLATDRLVQELVDWTLGEAHRHR</sequence>
<reference evidence="2 3" key="1">
    <citation type="submission" date="2020-05" db="EMBL/GenBank/DDBJ databases">
        <title>Comparative genomic analysis of denitrifying bacteria from Halomonas genus.</title>
        <authorList>
            <person name="Wang L."/>
            <person name="Shao Z."/>
        </authorList>
    </citation>
    <scope>NUCLEOTIDE SEQUENCE [LARGE SCALE GENOMIC DNA]</scope>
    <source>
        <strain evidence="2 3">A4</strain>
    </source>
</reference>
<comment type="caution">
    <text evidence="2">The sequence shown here is derived from an EMBL/GenBank/DDBJ whole genome shotgun (WGS) entry which is preliminary data.</text>
</comment>
<gene>
    <name evidence="2" type="ORF">HOP52_05265</name>
</gene>
<dbReference type="RefSeq" id="WP_238976262.1">
    <property type="nucleotide sequence ID" value="NZ_JABFUC010000003.1"/>
</dbReference>
<evidence type="ECO:0000313" key="2">
    <source>
        <dbReference type="EMBL" id="MCG6657188.1"/>
    </source>
</evidence>
<organism evidence="2 3">
    <name type="scientific">Billgrantia campisalis</name>
    <dbReference type="NCBI Taxonomy" id="74661"/>
    <lineage>
        <taxon>Bacteria</taxon>
        <taxon>Pseudomonadati</taxon>
        <taxon>Pseudomonadota</taxon>
        <taxon>Gammaproteobacteria</taxon>
        <taxon>Oceanospirillales</taxon>
        <taxon>Halomonadaceae</taxon>
        <taxon>Billgrantia</taxon>
    </lineage>
</organism>
<protein>
    <recommendedName>
        <fullName evidence="1">ABC-type transport auxiliary lipoprotein component domain-containing protein</fullName>
    </recommendedName>
</protein>
<evidence type="ECO:0000313" key="3">
    <source>
        <dbReference type="Proteomes" id="UP000814385"/>
    </source>
</evidence>
<dbReference type="PROSITE" id="PS51257">
    <property type="entry name" value="PROKAR_LIPOPROTEIN"/>
    <property type="match status" value="1"/>
</dbReference>
<dbReference type="Proteomes" id="UP000814385">
    <property type="component" value="Unassembled WGS sequence"/>
</dbReference>